<dbReference type="EMBL" id="QKWP01007191">
    <property type="protein sequence ID" value="RIA99812.1"/>
    <property type="molecule type" value="Genomic_DNA"/>
</dbReference>
<evidence type="ECO:0000256" key="1">
    <source>
        <dbReference type="SAM" id="MobiDB-lite"/>
    </source>
</evidence>
<name>A0A397TPG5_9GLOM</name>
<comment type="caution">
    <text evidence="2">The sequence shown here is derived from an EMBL/GenBank/DDBJ whole genome shotgun (WGS) entry which is preliminary data.</text>
</comment>
<dbReference type="AlphaFoldDB" id="A0A397TPG5"/>
<reference evidence="2 3" key="1">
    <citation type="submission" date="2018-06" db="EMBL/GenBank/DDBJ databases">
        <title>Comparative genomics reveals the genomic features of Rhizophagus irregularis, R. cerebriforme, R. diaphanum and Gigaspora rosea, and their symbiotic lifestyle signature.</title>
        <authorList>
            <person name="Morin E."/>
            <person name="San Clemente H."/>
            <person name="Chen E.C.H."/>
            <person name="De La Providencia I."/>
            <person name="Hainaut M."/>
            <person name="Kuo A."/>
            <person name="Kohler A."/>
            <person name="Murat C."/>
            <person name="Tang N."/>
            <person name="Roy S."/>
            <person name="Loubradou J."/>
            <person name="Henrissat B."/>
            <person name="Grigoriev I.V."/>
            <person name="Corradi N."/>
            <person name="Roux C."/>
            <person name="Martin F.M."/>
        </authorList>
    </citation>
    <scope>NUCLEOTIDE SEQUENCE [LARGE SCALE GENOMIC DNA]</scope>
    <source>
        <strain evidence="2 3">DAOM 194757</strain>
    </source>
</reference>
<sequence>MKVARYDDDEFYSTLLLIFSRIKNKPTPFLPPNNEDNNNKPEDNSTSDSNVSCPVCKLEFIQKEIEEHLKDHLKNPLSKDFICDRLKIKKVQ</sequence>
<organism evidence="2 3">
    <name type="scientific">Gigaspora rosea</name>
    <dbReference type="NCBI Taxonomy" id="44941"/>
    <lineage>
        <taxon>Eukaryota</taxon>
        <taxon>Fungi</taxon>
        <taxon>Fungi incertae sedis</taxon>
        <taxon>Mucoromycota</taxon>
        <taxon>Glomeromycotina</taxon>
        <taxon>Glomeromycetes</taxon>
        <taxon>Diversisporales</taxon>
        <taxon>Gigasporaceae</taxon>
        <taxon>Gigaspora</taxon>
    </lineage>
</organism>
<dbReference type="Proteomes" id="UP000266673">
    <property type="component" value="Unassembled WGS sequence"/>
</dbReference>
<evidence type="ECO:0000313" key="2">
    <source>
        <dbReference type="EMBL" id="RIA99812.1"/>
    </source>
</evidence>
<keyword evidence="3" id="KW-1185">Reference proteome</keyword>
<dbReference type="OrthoDB" id="2448844at2759"/>
<accession>A0A397TPG5</accession>
<gene>
    <name evidence="2" type="ORF">C2G38_2237585</name>
</gene>
<feature type="region of interest" description="Disordered" evidence="1">
    <location>
        <begin position="24"/>
        <end position="51"/>
    </location>
</feature>
<protein>
    <submittedName>
        <fullName evidence="2">Uncharacterized protein</fullName>
    </submittedName>
</protein>
<proteinExistence type="predicted"/>
<evidence type="ECO:0000313" key="3">
    <source>
        <dbReference type="Proteomes" id="UP000266673"/>
    </source>
</evidence>